<dbReference type="Gene3D" id="3.30.565.10">
    <property type="entry name" value="Histidine kinase-like ATPase, C-terminal domain"/>
    <property type="match status" value="1"/>
</dbReference>
<accession>A0A1T2L0Y4</accession>
<dbReference type="PANTHER" id="PTHR43547:SF2">
    <property type="entry name" value="HYBRID SIGNAL TRANSDUCTION HISTIDINE KINASE C"/>
    <property type="match status" value="1"/>
</dbReference>
<dbReference type="AlphaFoldDB" id="A0A1T2L0Y4"/>
<sequence>MSESDEPKLDFSAVLMSSVHDIKNSLGMVLNSLDETAALEPDEDSPLTEQLKRLRYETKRVNNDLVQLLSLYKANNNNFSANRDYLDVDDFFDELQIEYRPLLTYNKIELTTECQAGLSWFFDRGLLAGVINNVLNNEVLYGRDQVVLSAAEEDGQLVVRIDDNGPGYPQQMLSRSEARMGETDMISGSTGLGLYFSMLVANAHQNGERKGTIKISNGGSLGGGCFAIYLP</sequence>
<dbReference type="EMBL" id="MPRL01000075">
    <property type="protein sequence ID" value="OOZ38724.1"/>
    <property type="molecule type" value="Genomic_DNA"/>
</dbReference>
<comment type="caution">
    <text evidence="3">The sequence shown here is derived from an EMBL/GenBank/DDBJ whole genome shotgun (WGS) entry which is preliminary data.</text>
</comment>
<evidence type="ECO:0000259" key="2">
    <source>
        <dbReference type="PROSITE" id="PS50109"/>
    </source>
</evidence>
<feature type="domain" description="Histidine kinase" evidence="2">
    <location>
        <begin position="17"/>
        <end position="231"/>
    </location>
</feature>
<dbReference type="GO" id="GO:0000155">
    <property type="term" value="F:phosphorelay sensor kinase activity"/>
    <property type="evidence" value="ECO:0007669"/>
    <property type="project" value="TreeGrafter"/>
</dbReference>
<dbReference type="Proteomes" id="UP000191110">
    <property type="component" value="Unassembled WGS sequence"/>
</dbReference>
<gene>
    <name evidence="3" type="ORF">BOW53_14465</name>
</gene>
<evidence type="ECO:0000313" key="3">
    <source>
        <dbReference type="EMBL" id="OOZ38724.1"/>
    </source>
</evidence>
<dbReference type="InterPro" id="IPR003594">
    <property type="entry name" value="HATPase_dom"/>
</dbReference>
<dbReference type="InterPro" id="IPR005467">
    <property type="entry name" value="His_kinase_dom"/>
</dbReference>
<dbReference type="SUPFAM" id="SSF55874">
    <property type="entry name" value="ATPase domain of HSP90 chaperone/DNA topoisomerase II/histidine kinase"/>
    <property type="match status" value="1"/>
</dbReference>
<dbReference type="Pfam" id="PF02518">
    <property type="entry name" value="HATPase_c"/>
    <property type="match status" value="1"/>
</dbReference>
<keyword evidence="4" id="KW-1185">Reference proteome</keyword>
<evidence type="ECO:0000256" key="1">
    <source>
        <dbReference type="ARBA" id="ARBA00022553"/>
    </source>
</evidence>
<proteinExistence type="predicted"/>
<evidence type="ECO:0000313" key="4">
    <source>
        <dbReference type="Proteomes" id="UP000191110"/>
    </source>
</evidence>
<dbReference type="RefSeq" id="WP_078484801.1">
    <property type="nucleotide sequence ID" value="NZ_MPRL01000075.1"/>
</dbReference>
<protein>
    <recommendedName>
        <fullName evidence="2">Histidine kinase domain-containing protein</fullName>
    </recommendedName>
</protein>
<organism evidence="3 4">
    <name type="scientific">Solemya pervernicosa gill symbiont</name>
    <dbReference type="NCBI Taxonomy" id="642797"/>
    <lineage>
        <taxon>Bacteria</taxon>
        <taxon>Pseudomonadati</taxon>
        <taxon>Pseudomonadota</taxon>
        <taxon>Gammaproteobacteria</taxon>
        <taxon>sulfur-oxidizing symbionts</taxon>
    </lineage>
</organism>
<name>A0A1T2L0Y4_9GAMM</name>
<keyword evidence="1" id="KW-0597">Phosphoprotein</keyword>
<dbReference type="PROSITE" id="PS50109">
    <property type="entry name" value="HIS_KIN"/>
    <property type="match status" value="1"/>
</dbReference>
<dbReference type="OrthoDB" id="9811306at2"/>
<dbReference type="PANTHER" id="PTHR43547">
    <property type="entry name" value="TWO-COMPONENT HISTIDINE KINASE"/>
    <property type="match status" value="1"/>
</dbReference>
<dbReference type="InterPro" id="IPR036890">
    <property type="entry name" value="HATPase_C_sf"/>
</dbReference>
<reference evidence="3 4" key="1">
    <citation type="submission" date="2016-11" db="EMBL/GenBank/DDBJ databases">
        <title>Mixed transmission modes and dynamic genome evolution in an obligate animal-bacterial symbiosis.</title>
        <authorList>
            <person name="Russell S.L."/>
            <person name="Corbett-Detig R.B."/>
            <person name="Cavanaugh C.M."/>
        </authorList>
    </citation>
    <scope>NUCLEOTIDE SEQUENCE [LARGE SCALE GENOMIC DNA]</scope>
    <source>
        <strain evidence="3">Sveles-Q1</strain>
    </source>
</reference>